<dbReference type="InterPro" id="IPR027417">
    <property type="entry name" value="P-loop_NTPase"/>
</dbReference>
<dbReference type="Gene3D" id="3.40.50.300">
    <property type="entry name" value="P-loop containing nucleotide triphosphate hydrolases"/>
    <property type="match status" value="1"/>
</dbReference>
<dbReference type="SMART" id="SM00382">
    <property type="entry name" value="AAA"/>
    <property type="match status" value="1"/>
</dbReference>
<dbReference type="EMBL" id="LR214951">
    <property type="protein sequence ID" value="VEU59198.1"/>
    <property type="molecule type" value="Genomic_DNA"/>
</dbReference>
<protein>
    <submittedName>
        <fullName evidence="5">ABC-type maltose/maltodextrin transporter ATP-binding protein MalK</fullName>
    </submittedName>
</protein>
<dbReference type="InterPro" id="IPR003439">
    <property type="entry name" value="ABC_transporter-like_ATP-bd"/>
</dbReference>
<sequence length="396" mass="46299">MKKDNLIEINNLLFKYDKENILNIKKLEIKEKKWISIVGPSGAGKTTLLNLISQINIDDTSSIKLKNNLKTHEIGYILQNHALYEEAKVSTNIYLSAKNSFKWKKEKYLNFYNNFLQENNISNSDKIKKILKKYNNSISEYKAKLILLKLKILVSLKLKTLKNIFVFLKQQKLKSFFNDELKIIAKKLEIQNILNKKAKNISGGQKQRVAIAKALIKKNILLLLDEPFSALDVQIKEKTLKLLKKIKEDFDLSIVMVTHDQNDALKISDKILLINKGQIIQYDEPQKIFEKPFNLFAANFFSNPSIVLIKKCDSHDVYIREDKIFINLDSSGDFIIKNKKYLGNNFLYTIYNPTFEITWKSMSKNNFNVNDRVKVYLNKKDFLFFNKEGIRYEKNT</sequence>
<evidence type="ECO:0000256" key="3">
    <source>
        <dbReference type="ARBA" id="ARBA00022840"/>
    </source>
</evidence>
<gene>
    <name evidence="5" type="primary">MCYN0077_1</name>
    <name evidence="5" type="ORF">NCTC10166_00156</name>
</gene>
<dbReference type="SUPFAM" id="SSF50331">
    <property type="entry name" value="MOP-like"/>
    <property type="match status" value="1"/>
</dbReference>
<evidence type="ECO:0000313" key="5">
    <source>
        <dbReference type="EMBL" id="VEU59198.1"/>
    </source>
</evidence>
<keyword evidence="1" id="KW-0813">Transport</keyword>
<dbReference type="SUPFAM" id="SSF52540">
    <property type="entry name" value="P-loop containing nucleoside triphosphate hydrolases"/>
    <property type="match status" value="1"/>
</dbReference>
<reference evidence="5 6" key="1">
    <citation type="submission" date="2019-01" db="EMBL/GenBank/DDBJ databases">
        <authorList>
            <consortium name="Pathogen Informatics"/>
        </authorList>
    </citation>
    <scope>NUCLEOTIDE SEQUENCE [LARGE SCALE GENOMIC DNA]</scope>
    <source>
        <strain evidence="5 6">NCTC10166</strain>
    </source>
</reference>
<keyword evidence="3 5" id="KW-0067">ATP-binding</keyword>
<organism evidence="5 6">
    <name type="scientific">Mesomycoplasma neurolyticum</name>
    <dbReference type="NCBI Taxonomy" id="2120"/>
    <lineage>
        <taxon>Bacteria</taxon>
        <taxon>Bacillati</taxon>
        <taxon>Mycoplasmatota</taxon>
        <taxon>Mycoplasmoidales</taxon>
        <taxon>Metamycoplasmataceae</taxon>
        <taxon>Mesomycoplasma</taxon>
    </lineage>
</organism>
<dbReference type="OrthoDB" id="394854at2"/>
<dbReference type="RefSeq" id="WP_129719602.1">
    <property type="nucleotide sequence ID" value="NZ_LR214951.1"/>
</dbReference>
<accession>A0A449A4N3</accession>
<dbReference type="AlphaFoldDB" id="A0A449A4N3"/>
<dbReference type="PROSITE" id="PS50893">
    <property type="entry name" value="ABC_TRANSPORTER_2"/>
    <property type="match status" value="1"/>
</dbReference>
<keyword evidence="6" id="KW-1185">Reference proteome</keyword>
<dbReference type="GO" id="GO:0005524">
    <property type="term" value="F:ATP binding"/>
    <property type="evidence" value="ECO:0007669"/>
    <property type="project" value="UniProtKB-KW"/>
</dbReference>
<dbReference type="InterPro" id="IPR017871">
    <property type="entry name" value="ABC_transporter-like_CS"/>
</dbReference>
<dbReference type="KEGG" id="mnu:NCTC10166_00156"/>
<dbReference type="InterPro" id="IPR050093">
    <property type="entry name" value="ABC_SmlMolc_Importer"/>
</dbReference>
<dbReference type="InterPro" id="IPR003593">
    <property type="entry name" value="AAA+_ATPase"/>
</dbReference>
<proteinExistence type="predicted"/>
<dbReference type="Pfam" id="PF00005">
    <property type="entry name" value="ABC_tran"/>
    <property type="match status" value="1"/>
</dbReference>
<dbReference type="InterPro" id="IPR008995">
    <property type="entry name" value="Mo/tungstate-bd_C_term_dom"/>
</dbReference>
<evidence type="ECO:0000259" key="4">
    <source>
        <dbReference type="PROSITE" id="PS50893"/>
    </source>
</evidence>
<evidence type="ECO:0000256" key="2">
    <source>
        <dbReference type="ARBA" id="ARBA00022741"/>
    </source>
</evidence>
<dbReference type="GO" id="GO:0016887">
    <property type="term" value="F:ATP hydrolysis activity"/>
    <property type="evidence" value="ECO:0007669"/>
    <property type="project" value="InterPro"/>
</dbReference>
<dbReference type="PANTHER" id="PTHR42781">
    <property type="entry name" value="SPERMIDINE/PUTRESCINE IMPORT ATP-BINDING PROTEIN POTA"/>
    <property type="match status" value="1"/>
</dbReference>
<dbReference type="PANTHER" id="PTHR42781:SF4">
    <property type="entry name" value="SPERMIDINE_PUTRESCINE IMPORT ATP-BINDING PROTEIN POTA"/>
    <property type="match status" value="1"/>
</dbReference>
<keyword evidence="2" id="KW-0547">Nucleotide-binding</keyword>
<name>A0A449A4N3_9BACT</name>
<feature type="domain" description="ABC transporter" evidence="4">
    <location>
        <begin position="7"/>
        <end position="301"/>
    </location>
</feature>
<evidence type="ECO:0000256" key="1">
    <source>
        <dbReference type="ARBA" id="ARBA00022448"/>
    </source>
</evidence>
<evidence type="ECO:0000313" key="6">
    <source>
        <dbReference type="Proteomes" id="UP000289440"/>
    </source>
</evidence>
<dbReference type="Proteomes" id="UP000289440">
    <property type="component" value="Chromosome"/>
</dbReference>
<dbReference type="PROSITE" id="PS00211">
    <property type="entry name" value="ABC_TRANSPORTER_1"/>
    <property type="match status" value="1"/>
</dbReference>